<feature type="transmembrane region" description="Helical" evidence="1">
    <location>
        <begin position="102"/>
        <end position="121"/>
    </location>
</feature>
<proteinExistence type="predicted"/>
<sequence>MVVDVSAQPEQSELPPPVAPKRPRWHFVLWGLVVLPGILALGEAYRSPRLNFADYWSIVARVTTPEGGLRFGELWMLHNDHPSVLVSIVFWANARFFGGTNYGLGFACVGLAAIMLIAMISMLPKHLTGVRRIVVSAGISVLLFSSTATEYFGIGMSGMHWLLGIVPAVTALAFAHRGWTVPAMILAVLASLGHGAGFPVWIALALVAWLRKDAVWRQILPIVLGLVTFVIWMLPARPPGFAAPMLLGVDTYLGSGLAMLGQIWAGKALDLAFVGGALMVGLFTVLATGSVKDRRSDDAGWLGAALLTVLVAVMIGLSRGKYGAMDGLSPRYAMVALVCAAALLVLSVIRWPKLKVVPVVLVIALATYAVGNAQAGAVREKYPMQPFLAVAMLVDAKGQMARMQATPNVLPVLQSLRLYPFTDDFTLGCKAGPDGPELGDKVDLSKATALPLPKHGEGFTSGAVEVGPVVGDALISGWASINGNAADCVLIVDQNGEVVGGGAVGIPRGDIMQFTHATGRAGWIAVAKPGTKDGAVLVLSRGVVYKVAELPR</sequence>
<accession>A0A316IB71</accession>
<evidence type="ECO:0000256" key="1">
    <source>
        <dbReference type="SAM" id="Phobius"/>
    </source>
</evidence>
<evidence type="ECO:0000313" key="3">
    <source>
        <dbReference type="Proteomes" id="UP000246005"/>
    </source>
</evidence>
<dbReference type="AlphaFoldDB" id="A0A316IB71"/>
<feature type="transmembrane region" description="Helical" evidence="1">
    <location>
        <begin position="357"/>
        <end position="378"/>
    </location>
</feature>
<keyword evidence="1" id="KW-0812">Transmembrane</keyword>
<feature type="transmembrane region" description="Helical" evidence="1">
    <location>
        <begin position="133"/>
        <end position="154"/>
    </location>
</feature>
<feature type="transmembrane region" description="Helical" evidence="1">
    <location>
        <begin position="299"/>
        <end position="320"/>
    </location>
</feature>
<dbReference type="RefSeq" id="WP_109630308.1">
    <property type="nucleotide sequence ID" value="NZ_QGHB01000001.1"/>
</dbReference>
<dbReference type="Proteomes" id="UP000246005">
    <property type="component" value="Unassembled WGS sequence"/>
</dbReference>
<feature type="transmembrane region" description="Helical" evidence="1">
    <location>
        <begin position="268"/>
        <end position="287"/>
    </location>
</feature>
<comment type="caution">
    <text evidence="2">The sequence shown here is derived from an EMBL/GenBank/DDBJ whole genome shotgun (WGS) entry which is preliminary data.</text>
</comment>
<evidence type="ECO:0008006" key="4">
    <source>
        <dbReference type="Google" id="ProtNLM"/>
    </source>
</evidence>
<keyword evidence="1" id="KW-1133">Transmembrane helix</keyword>
<organism evidence="2 3">
    <name type="scientific">Lentzea atacamensis</name>
    <dbReference type="NCBI Taxonomy" id="531938"/>
    <lineage>
        <taxon>Bacteria</taxon>
        <taxon>Bacillati</taxon>
        <taxon>Actinomycetota</taxon>
        <taxon>Actinomycetes</taxon>
        <taxon>Pseudonocardiales</taxon>
        <taxon>Pseudonocardiaceae</taxon>
        <taxon>Lentzea</taxon>
    </lineage>
</organism>
<evidence type="ECO:0000313" key="2">
    <source>
        <dbReference type="EMBL" id="PWK90762.1"/>
    </source>
</evidence>
<feature type="transmembrane region" description="Helical" evidence="1">
    <location>
        <begin position="219"/>
        <end position="235"/>
    </location>
</feature>
<reference evidence="2 3" key="1">
    <citation type="submission" date="2018-05" db="EMBL/GenBank/DDBJ databases">
        <title>Genomic Encyclopedia of Type Strains, Phase IV (KMG-IV): sequencing the most valuable type-strain genomes for metagenomic binning, comparative biology and taxonomic classification.</title>
        <authorList>
            <person name="Goeker M."/>
        </authorList>
    </citation>
    <scope>NUCLEOTIDE SEQUENCE [LARGE SCALE GENOMIC DNA]</scope>
    <source>
        <strain evidence="2 3">DSM 45480</strain>
    </source>
</reference>
<dbReference type="EMBL" id="QGHB01000001">
    <property type="protein sequence ID" value="PWK90762.1"/>
    <property type="molecule type" value="Genomic_DNA"/>
</dbReference>
<keyword evidence="1" id="KW-0472">Membrane</keyword>
<name>A0A316IB71_9PSEU</name>
<feature type="transmembrane region" description="Helical" evidence="1">
    <location>
        <begin position="25"/>
        <end position="42"/>
    </location>
</feature>
<protein>
    <recommendedName>
        <fullName evidence="4">DUF2079 domain-containing protein</fullName>
    </recommendedName>
</protein>
<feature type="transmembrane region" description="Helical" evidence="1">
    <location>
        <begin position="185"/>
        <end position="207"/>
    </location>
</feature>
<feature type="transmembrane region" description="Helical" evidence="1">
    <location>
        <begin position="161"/>
        <end position="179"/>
    </location>
</feature>
<gene>
    <name evidence="2" type="ORF">C8D88_101783</name>
</gene>
<feature type="transmembrane region" description="Helical" evidence="1">
    <location>
        <begin position="332"/>
        <end position="351"/>
    </location>
</feature>